<gene>
    <name evidence="2" type="ORF">DBRI00130_LOCUS11412</name>
</gene>
<proteinExistence type="predicted"/>
<sequence>MTKKNQLSNSSMRRPSISDEYKQRIIVSISNPSKNNQTVKDLTVNKLRFNLVGLLGRKDEIQELRACLDRVMQLNQQTKEVVMISGYSGTGKSKLALEFKKYINSRKGRGTFVSGKFNQYNTGVPLSAISQAFGELCSKVTMLNDGTKGESSICTEIRKALYAELKNEVYLLTAIIANLDKIMYPDTSHPTGAIDNDDANSEARQIRLNYALRVFTRIMSSYFPPLVIFLDDLQWADVLSLEIIELLVSDAKNKNSFVIIGSYRSSDVDGTHILSSTLDTLRTRGETGEELFNLTQIELGDFGEKEVNQLLMALLSIDVESHIKGLASICYKRTLGNPFFLLEFVKSLEEEGLLFFHLGTFQWLWDESDIEAKTKSTNNVVDFLQAKMRMQSLEAQHFLQCAACLGAKFTLETVCLIWKKQTMFDGDSSSTNSSVDELLAAMVEEHYLEMPEIGKYRWTHDKIEQAASLLIEKENRDSFRRNIGEIWYQEVGEDNLGPCVFHVANLLNTTTPGVTNIVYARINLKAAEMAKGIAAFNSCSDYASKGISMLPDDKWVSQPEMTAKLFSLAAETEGFLGHHSRMEDYCSEILSQMSISTLQKKDAYMAKLYQMANSELRYKDAIDLCLTILKDLGCSFPRGQIQGLMKALVSAVRTVKMVKQTPSEKLASLHIMTDPSQLATVSLLGRFHEWAYLAGEKSAFLFILAITKMVRMTLSYGLFNFSAAHFSVLGVMTLLVMGDVDTAQYIGESALQMQKRNELVAGRAKTFFTLHTYIFHHTKPLQSFLKPLLEGYQSGMRSGDKSTAMWCLVEHVRALYIIGKPLSLVEELCQECVSQIVELKEEEQASCLKIQWQLYLNLMGLSNNTVEFKGKALDETDIVFTDPVGAMFALAKNIACNLFGEYEMGAHISIEKGYQQFLKLKGGPFFAMVFSFHRALSLYAMARKDKKKKSKYIAEAKRLRKVLVFSLKKGNPNVSHYVSLLNAEHAALKEKKNKEKTVDTLYKDAILSSTRGGYVHDAALAHVRFADFLLSEVGDTQEAGYHIQKAIKCYNNWDAMAIVEYLHNQHEEILAGSSANCMLTRG</sequence>
<dbReference type="Gene3D" id="3.40.50.300">
    <property type="entry name" value="P-loop containing nucleotide triphosphate hydrolases"/>
    <property type="match status" value="1"/>
</dbReference>
<reference evidence="2" key="1">
    <citation type="submission" date="2021-01" db="EMBL/GenBank/DDBJ databases">
        <authorList>
            <person name="Corre E."/>
            <person name="Pelletier E."/>
            <person name="Niang G."/>
            <person name="Scheremetjew M."/>
            <person name="Finn R."/>
            <person name="Kale V."/>
            <person name="Holt S."/>
            <person name="Cochrane G."/>
            <person name="Meng A."/>
            <person name="Brown T."/>
            <person name="Cohen L."/>
        </authorList>
    </citation>
    <scope>NUCLEOTIDE SEQUENCE</scope>
    <source>
        <strain evidence="2">GSO104</strain>
    </source>
</reference>
<dbReference type="EMBL" id="HBNS01014175">
    <property type="protein sequence ID" value="CAE4600545.1"/>
    <property type="molecule type" value="Transcribed_RNA"/>
</dbReference>
<dbReference type="InterPro" id="IPR041664">
    <property type="entry name" value="AAA_16"/>
</dbReference>
<dbReference type="AlphaFoldDB" id="A0A7S4VSL0"/>
<dbReference type="SUPFAM" id="SSF52540">
    <property type="entry name" value="P-loop containing nucleoside triphosphate hydrolases"/>
    <property type="match status" value="1"/>
</dbReference>
<dbReference type="Pfam" id="PF13191">
    <property type="entry name" value="AAA_16"/>
    <property type="match status" value="1"/>
</dbReference>
<accession>A0A7S4VSL0</accession>
<evidence type="ECO:0000259" key="1">
    <source>
        <dbReference type="Pfam" id="PF13191"/>
    </source>
</evidence>
<dbReference type="PANTHER" id="PTHR43642">
    <property type="entry name" value="HYBRID SIGNAL TRANSDUCTION HISTIDINE KINASE G"/>
    <property type="match status" value="1"/>
</dbReference>
<organism evidence="2">
    <name type="scientific">Ditylum brightwellii</name>
    <dbReference type="NCBI Taxonomy" id="49249"/>
    <lineage>
        <taxon>Eukaryota</taxon>
        <taxon>Sar</taxon>
        <taxon>Stramenopiles</taxon>
        <taxon>Ochrophyta</taxon>
        <taxon>Bacillariophyta</taxon>
        <taxon>Mediophyceae</taxon>
        <taxon>Lithodesmiophycidae</taxon>
        <taxon>Lithodesmiales</taxon>
        <taxon>Lithodesmiaceae</taxon>
        <taxon>Ditylum</taxon>
    </lineage>
</organism>
<feature type="domain" description="Orc1-like AAA ATPase" evidence="1">
    <location>
        <begin position="54"/>
        <end position="259"/>
    </location>
</feature>
<name>A0A7S4VSL0_9STRA</name>
<dbReference type="InterPro" id="IPR027417">
    <property type="entry name" value="P-loop_NTPase"/>
</dbReference>
<dbReference type="PANTHER" id="PTHR43642:SF1">
    <property type="entry name" value="HYBRID SIGNAL TRANSDUCTION HISTIDINE KINASE G"/>
    <property type="match status" value="1"/>
</dbReference>
<dbReference type="InterPro" id="IPR053159">
    <property type="entry name" value="Hybrid_Histidine_Kinase"/>
</dbReference>
<evidence type="ECO:0000313" key="2">
    <source>
        <dbReference type="EMBL" id="CAE4600545.1"/>
    </source>
</evidence>
<protein>
    <recommendedName>
        <fullName evidence="1">Orc1-like AAA ATPase domain-containing protein</fullName>
    </recommendedName>
</protein>